<organism evidence="1 2">
    <name type="scientific">Heterorhabditis bacteriophora</name>
    <name type="common">Entomopathogenic nematode worm</name>
    <dbReference type="NCBI Taxonomy" id="37862"/>
    <lineage>
        <taxon>Eukaryota</taxon>
        <taxon>Metazoa</taxon>
        <taxon>Ecdysozoa</taxon>
        <taxon>Nematoda</taxon>
        <taxon>Chromadorea</taxon>
        <taxon>Rhabditida</taxon>
        <taxon>Rhabditina</taxon>
        <taxon>Rhabditomorpha</taxon>
        <taxon>Strongyloidea</taxon>
        <taxon>Heterorhabditidae</taxon>
        <taxon>Heterorhabditis</taxon>
    </lineage>
</organism>
<protein>
    <submittedName>
        <fullName evidence="2">Uncharacterized protein</fullName>
    </submittedName>
</protein>
<dbReference type="Proteomes" id="UP000095283">
    <property type="component" value="Unplaced"/>
</dbReference>
<proteinExistence type="predicted"/>
<dbReference type="AlphaFoldDB" id="A0A1I7WTB2"/>
<name>A0A1I7WTB2_HETBA</name>
<dbReference type="WBParaSite" id="Hba_08440">
    <property type="protein sequence ID" value="Hba_08440"/>
    <property type="gene ID" value="Hba_08440"/>
</dbReference>
<evidence type="ECO:0000313" key="2">
    <source>
        <dbReference type="WBParaSite" id="Hba_08440"/>
    </source>
</evidence>
<reference evidence="2" key="1">
    <citation type="submission" date="2016-11" db="UniProtKB">
        <authorList>
            <consortium name="WormBaseParasite"/>
        </authorList>
    </citation>
    <scope>IDENTIFICATION</scope>
</reference>
<accession>A0A1I7WTB2</accession>
<sequence>MDVAIKDESLDWSAKTTTSTDTIVAPVAKGIDVITIDDDFESYEPQSKENKLITLAYNKEPKEQKLISWRTKRTETLNNFFSYFQFYLIASYQNCLLQMINNYYITTVL</sequence>
<keyword evidence="1" id="KW-1185">Reference proteome</keyword>
<evidence type="ECO:0000313" key="1">
    <source>
        <dbReference type="Proteomes" id="UP000095283"/>
    </source>
</evidence>